<keyword evidence="4 7" id="KW-0812">Transmembrane</keyword>
<dbReference type="GO" id="GO:0005765">
    <property type="term" value="C:lysosomal membrane"/>
    <property type="evidence" value="ECO:0007669"/>
    <property type="project" value="UniProtKB-SubCell"/>
</dbReference>
<keyword evidence="3" id="KW-0813">Transport</keyword>
<dbReference type="PRINTS" id="PR01315">
    <property type="entry name" value="BATTENIN"/>
</dbReference>
<dbReference type="InterPro" id="IPR036259">
    <property type="entry name" value="MFS_trans_sf"/>
</dbReference>
<keyword evidence="7" id="KW-0458">Lysosome</keyword>
<feature type="transmembrane region" description="Helical" evidence="7">
    <location>
        <begin position="76"/>
        <end position="97"/>
    </location>
</feature>
<accession>A0A913XRE0</accession>
<sequence>MVLTSTEDLLAYTSPPSSLIWLSTLIPAPIVTFAIPYVFDRLPPLVFVLALFPLAAGGLGCLFISVSPIWLKYLGIALLGVLDNTAGATGVCLTGYFENSTTKAFFMGSGFGYIFGPIYYTAMTSWFHVSYKIAIPIIVIMQPIVFLVCYSLLENRRQNVRMGYRAITEGQPSTNSDGETITDKYLTTREKFYHSLQILPQLIQLIIADILFSMTSTGVVTSLAFNNSPFPSSDHYKYYSIMAFAGVFVGRSYLGWADIVKPGLADKILIRRTWILVIISVCHVVILVLASWYGFLPNVWVPIVLVFTLGVCCDGTYTNISVVAGEIEDLRVRELYMGLLTCGVGIGSLCGTILASFVENVLVNHCLANTNDTSICFTREIDLRNSKLY</sequence>
<name>A0A913XRE0_EXADI</name>
<evidence type="ECO:0000256" key="7">
    <source>
        <dbReference type="RuleBase" id="RU361113"/>
    </source>
</evidence>
<keyword evidence="5 7" id="KW-1133">Transmembrane helix</keyword>
<dbReference type="SUPFAM" id="SSF103473">
    <property type="entry name" value="MFS general substrate transporter"/>
    <property type="match status" value="1"/>
</dbReference>
<dbReference type="GeneID" id="110246489"/>
<feature type="transmembrane region" description="Helical" evidence="7">
    <location>
        <begin position="46"/>
        <end position="70"/>
    </location>
</feature>
<feature type="transmembrane region" description="Helical" evidence="7">
    <location>
        <begin position="274"/>
        <end position="293"/>
    </location>
</feature>
<dbReference type="Proteomes" id="UP000887567">
    <property type="component" value="Unplaced"/>
</dbReference>
<evidence type="ECO:0000313" key="8">
    <source>
        <dbReference type="EnsemblMetazoa" id="XP_020908495.2"/>
    </source>
</evidence>
<dbReference type="KEGG" id="epa:110246489"/>
<dbReference type="Pfam" id="PF02487">
    <property type="entry name" value="CLN3"/>
    <property type="match status" value="1"/>
</dbReference>
<protein>
    <recommendedName>
        <fullName evidence="7">Battenin</fullName>
    </recommendedName>
</protein>
<dbReference type="InterPro" id="IPR003492">
    <property type="entry name" value="Battenin_disease_Cln3"/>
</dbReference>
<dbReference type="CDD" id="cd06174">
    <property type="entry name" value="MFS"/>
    <property type="match status" value="1"/>
</dbReference>
<evidence type="ECO:0000256" key="5">
    <source>
        <dbReference type="ARBA" id="ARBA00022989"/>
    </source>
</evidence>
<evidence type="ECO:0000256" key="6">
    <source>
        <dbReference type="ARBA" id="ARBA00023136"/>
    </source>
</evidence>
<dbReference type="OrthoDB" id="5965864at2759"/>
<evidence type="ECO:0000313" key="9">
    <source>
        <dbReference type="Proteomes" id="UP000887567"/>
    </source>
</evidence>
<evidence type="ECO:0000256" key="2">
    <source>
        <dbReference type="ARBA" id="ARBA00007467"/>
    </source>
</evidence>
<feature type="transmembrane region" description="Helical" evidence="7">
    <location>
        <begin position="299"/>
        <end position="323"/>
    </location>
</feature>
<evidence type="ECO:0000256" key="3">
    <source>
        <dbReference type="ARBA" id="ARBA00022448"/>
    </source>
</evidence>
<evidence type="ECO:0000256" key="1">
    <source>
        <dbReference type="ARBA" id="ARBA00004127"/>
    </source>
</evidence>
<reference evidence="8" key="1">
    <citation type="submission" date="2022-11" db="UniProtKB">
        <authorList>
            <consortium name="EnsemblMetazoa"/>
        </authorList>
    </citation>
    <scope>IDENTIFICATION</scope>
</reference>
<feature type="transmembrane region" description="Helical" evidence="7">
    <location>
        <begin position="20"/>
        <end position="39"/>
    </location>
</feature>
<feature type="transmembrane region" description="Helical" evidence="7">
    <location>
        <begin position="236"/>
        <end position="254"/>
    </location>
</feature>
<keyword evidence="6 7" id="KW-0472">Membrane</keyword>
<dbReference type="AlphaFoldDB" id="A0A913XRE0"/>
<feature type="transmembrane region" description="Helical" evidence="7">
    <location>
        <begin position="202"/>
        <end position="224"/>
    </location>
</feature>
<comment type="subcellular location">
    <subcellularLocation>
        <location evidence="1">Endomembrane system</location>
        <topology evidence="1">Multi-pass membrane protein</topology>
    </subcellularLocation>
    <subcellularLocation>
        <location evidence="7">Lysosome membrane</location>
        <topology evidence="7">Multi-pass membrane protein</topology>
    </subcellularLocation>
</comment>
<feature type="transmembrane region" description="Helical" evidence="7">
    <location>
        <begin position="133"/>
        <end position="153"/>
    </location>
</feature>
<comment type="similarity">
    <text evidence="2 7">Belongs to the battenin family.</text>
</comment>
<dbReference type="RefSeq" id="XP_020908495.2">
    <property type="nucleotide sequence ID" value="XM_021052836.2"/>
</dbReference>
<dbReference type="Gene3D" id="1.20.1250.20">
    <property type="entry name" value="MFS general substrate transporter like domains"/>
    <property type="match status" value="1"/>
</dbReference>
<feature type="transmembrane region" description="Helical" evidence="7">
    <location>
        <begin position="104"/>
        <end position="127"/>
    </location>
</feature>
<feature type="transmembrane region" description="Helical" evidence="7">
    <location>
        <begin position="335"/>
        <end position="358"/>
    </location>
</feature>
<evidence type="ECO:0000256" key="4">
    <source>
        <dbReference type="ARBA" id="ARBA00022692"/>
    </source>
</evidence>
<keyword evidence="9" id="KW-1185">Reference proteome</keyword>
<dbReference type="GO" id="GO:0051453">
    <property type="term" value="P:regulation of intracellular pH"/>
    <property type="evidence" value="ECO:0007669"/>
    <property type="project" value="TreeGrafter"/>
</dbReference>
<dbReference type="PANTHER" id="PTHR10981:SF0">
    <property type="entry name" value="BATTENIN"/>
    <property type="match status" value="1"/>
</dbReference>
<organism evidence="8 9">
    <name type="scientific">Exaiptasia diaphana</name>
    <name type="common">Tropical sea anemone</name>
    <name type="synonym">Aiptasia pulchella</name>
    <dbReference type="NCBI Taxonomy" id="2652724"/>
    <lineage>
        <taxon>Eukaryota</taxon>
        <taxon>Metazoa</taxon>
        <taxon>Cnidaria</taxon>
        <taxon>Anthozoa</taxon>
        <taxon>Hexacorallia</taxon>
        <taxon>Actiniaria</taxon>
        <taxon>Aiptasiidae</taxon>
        <taxon>Exaiptasia</taxon>
    </lineage>
</organism>
<dbReference type="PANTHER" id="PTHR10981">
    <property type="entry name" value="BATTENIN"/>
    <property type="match status" value="1"/>
</dbReference>
<dbReference type="GO" id="GO:0012505">
    <property type="term" value="C:endomembrane system"/>
    <property type="evidence" value="ECO:0007669"/>
    <property type="project" value="UniProtKB-SubCell"/>
</dbReference>
<dbReference type="EnsemblMetazoa" id="XM_021052836.2">
    <property type="protein sequence ID" value="XP_020908495.2"/>
    <property type="gene ID" value="LOC110246489"/>
</dbReference>
<proteinExistence type="inferred from homology"/>